<dbReference type="InterPro" id="IPR022927">
    <property type="entry name" value="RppH"/>
</dbReference>
<dbReference type="InterPro" id="IPR015797">
    <property type="entry name" value="NUDIX_hydrolase-like_dom_sf"/>
</dbReference>
<dbReference type="GO" id="GO:0006753">
    <property type="term" value="P:nucleoside phosphate metabolic process"/>
    <property type="evidence" value="ECO:0007669"/>
    <property type="project" value="TreeGrafter"/>
</dbReference>
<dbReference type="GO" id="GO:0019693">
    <property type="term" value="P:ribose phosphate metabolic process"/>
    <property type="evidence" value="ECO:0007669"/>
    <property type="project" value="TreeGrafter"/>
</dbReference>
<dbReference type="GO" id="GO:0008893">
    <property type="term" value="F:guanosine-3',5'-bis(diphosphate) 3'-diphosphatase activity"/>
    <property type="evidence" value="ECO:0007669"/>
    <property type="project" value="TreeGrafter"/>
</dbReference>
<evidence type="ECO:0000256" key="1">
    <source>
        <dbReference type="ARBA" id="ARBA00022801"/>
    </source>
</evidence>
<dbReference type="Proteomes" id="UP001418222">
    <property type="component" value="Unassembled WGS sequence"/>
</dbReference>
<comment type="caution">
    <text evidence="3">The sequence shown here is derived from an EMBL/GenBank/DDBJ whole genome shotgun (WGS) entry which is preliminary data.</text>
</comment>
<evidence type="ECO:0000259" key="2">
    <source>
        <dbReference type="PROSITE" id="PS51462"/>
    </source>
</evidence>
<dbReference type="Gene3D" id="3.90.79.10">
    <property type="entry name" value="Nucleoside Triphosphate Pyrophosphohydrolase"/>
    <property type="match status" value="1"/>
</dbReference>
<reference evidence="3 4" key="1">
    <citation type="journal article" date="2022" name="Nat. Plants">
        <title>Genomes of leafy and leafless Platanthera orchids illuminate the evolution of mycoheterotrophy.</title>
        <authorList>
            <person name="Li M.H."/>
            <person name="Liu K.W."/>
            <person name="Li Z."/>
            <person name="Lu H.C."/>
            <person name="Ye Q.L."/>
            <person name="Zhang D."/>
            <person name="Wang J.Y."/>
            <person name="Li Y.F."/>
            <person name="Zhong Z.M."/>
            <person name="Liu X."/>
            <person name="Yu X."/>
            <person name="Liu D.K."/>
            <person name="Tu X.D."/>
            <person name="Liu B."/>
            <person name="Hao Y."/>
            <person name="Liao X.Y."/>
            <person name="Jiang Y.T."/>
            <person name="Sun W.H."/>
            <person name="Chen J."/>
            <person name="Chen Y.Q."/>
            <person name="Ai Y."/>
            <person name="Zhai J.W."/>
            <person name="Wu S.S."/>
            <person name="Zhou Z."/>
            <person name="Hsiao Y.Y."/>
            <person name="Wu W.L."/>
            <person name="Chen Y.Y."/>
            <person name="Lin Y.F."/>
            <person name="Hsu J.L."/>
            <person name="Li C.Y."/>
            <person name="Wang Z.W."/>
            <person name="Zhao X."/>
            <person name="Zhong W.Y."/>
            <person name="Ma X.K."/>
            <person name="Ma L."/>
            <person name="Huang J."/>
            <person name="Chen G.Z."/>
            <person name="Huang M.Z."/>
            <person name="Huang L."/>
            <person name="Peng D.H."/>
            <person name="Luo Y.B."/>
            <person name="Zou S.Q."/>
            <person name="Chen S.P."/>
            <person name="Lan S."/>
            <person name="Tsai W.C."/>
            <person name="Van de Peer Y."/>
            <person name="Liu Z.J."/>
        </authorList>
    </citation>
    <scope>NUCLEOTIDE SEQUENCE [LARGE SCALE GENOMIC DNA]</scope>
    <source>
        <strain evidence="3">Lor287</strain>
    </source>
</reference>
<dbReference type="NCBIfam" id="NF001938">
    <property type="entry name" value="PRK00714.1-5"/>
    <property type="match status" value="1"/>
</dbReference>
<dbReference type="GO" id="GO:0009507">
    <property type="term" value="C:chloroplast"/>
    <property type="evidence" value="ECO:0007669"/>
    <property type="project" value="TreeGrafter"/>
</dbReference>
<dbReference type="PROSITE" id="PS51462">
    <property type="entry name" value="NUDIX"/>
    <property type="match status" value="1"/>
</dbReference>
<keyword evidence="4" id="KW-1185">Reference proteome</keyword>
<proteinExistence type="predicted"/>
<accession>A0AAP0BQA9</accession>
<sequence length="239" mass="27295">MMMSLCRPNPFRLPIYPILASKYVSYIPRYPLPFVKFSVLKCSQLRLSSSMEAPSPGYRKNVGICLINSSKKIFSASRLDIPSAWQMPQGGIDDEDPMYAAIRELREETGISSAEILAEVPYWLTYDFPPEVREKLNKLWGTDWKGQAQKWFLFKFVGKEEEINLSGDGTEKPEFGEWSWMTPHQVIEVEPSTSVPDPARRAQADADQIPVEDVARPGAVDFKKPVYEEVLKYFAPHLQ</sequence>
<dbReference type="PANTHER" id="PTHR11839">
    <property type="entry name" value="UDP/ADP-SUGAR PYROPHOSPHATASE"/>
    <property type="match status" value="1"/>
</dbReference>
<organism evidence="3 4">
    <name type="scientific">Platanthera zijinensis</name>
    <dbReference type="NCBI Taxonomy" id="2320716"/>
    <lineage>
        <taxon>Eukaryota</taxon>
        <taxon>Viridiplantae</taxon>
        <taxon>Streptophyta</taxon>
        <taxon>Embryophyta</taxon>
        <taxon>Tracheophyta</taxon>
        <taxon>Spermatophyta</taxon>
        <taxon>Magnoliopsida</taxon>
        <taxon>Liliopsida</taxon>
        <taxon>Asparagales</taxon>
        <taxon>Orchidaceae</taxon>
        <taxon>Orchidoideae</taxon>
        <taxon>Orchideae</taxon>
        <taxon>Orchidinae</taxon>
        <taxon>Platanthera</taxon>
    </lineage>
</organism>
<evidence type="ECO:0000313" key="4">
    <source>
        <dbReference type="Proteomes" id="UP001418222"/>
    </source>
</evidence>
<dbReference type="PANTHER" id="PTHR11839:SF22">
    <property type="entry name" value="NUDIX HYDROLASE 26, CHLOROPLASTIC"/>
    <property type="match status" value="1"/>
</dbReference>
<gene>
    <name evidence="3" type="ORF">KSP39_PZI007188</name>
</gene>
<dbReference type="InterPro" id="IPR000086">
    <property type="entry name" value="NUDIX_hydrolase_dom"/>
</dbReference>
<dbReference type="EMBL" id="JBBWWQ010000005">
    <property type="protein sequence ID" value="KAK8947264.1"/>
    <property type="molecule type" value="Genomic_DNA"/>
</dbReference>
<dbReference type="SUPFAM" id="SSF55811">
    <property type="entry name" value="Nudix"/>
    <property type="match status" value="1"/>
</dbReference>
<dbReference type="AlphaFoldDB" id="A0AAP0BQA9"/>
<keyword evidence="1" id="KW-0378">Hydrolase</keyword>
<dbReference type="GO" id="GO:0034432">
    <property type="term" value="F:bis(5'-adenosyl)-pentaphosphatase activity"/>
    <property type="evidence" value="ECO:0007669"/>
    <property type="project" value="TreeGrafter"/>
</dbReference>
<name>A0AAP0BQA9_9ASPA</name>
<dbReference type="Pfam" id="PF00293">
    <property type="entry name" value="NUDIX"/>
    <property type="match status" value="1"/>
</dbReference>
<dbReference type="CDD" id="cd03671">
    <property type="entry name" value="NUDIX_Ap4A_hydrolase_plant_like"/>
    <property type="match status" value="1"/>
</dbReference>
<evidence type="ECO:0000313" key="3">
    <source>
        <dbReference type="EMBL" id="KAK8947264.1"/>
    </source>
</evidence>
<feature type="domain" description="Nudix hydrolase" evidence="2">
    <location>
        <begin position="57"/>
        <end position="204"/>
    </location>
</feature>
<protein>
    <recommendedName>
        <fullName evidence="2">Nudix hydrolase domain-containing protein</fullName>
    </recommendedName>
</protein>